<protein>
    <submittedName>
        <fullName evidence="1">Carbohydrate ABC transporter substrate-binding protein</fullName>
    </submittedName>
</protein>
<dbReference type="RefSeq" id="WP_137697660.1">
    <property type="nucleotide sequence ID" value="NZ_CP061336.1"/>
</dbReference>
<dbReference type="SUPFAM" id="SSF53850">
    <property type="entry name" value="Periplasmic binding protein-like II"/>
    <property type="match status" value="1"/>
</dbReference>
<dbReference type="KEGG" id="rher:EHE19_001890"/>
<name>A0A4U7JH05_9FIRM</name>
<proteinExistence type="predicted"/>
<accession>A0A4U7JH05</accession>
<reference evidence="1 2" key="1">
    <citation type="submission" date="2020-09" db="EMBL/GenBank/DDBJ databases">
        <title>Characterization and genome sequencing of Ruminiclostridium sp. nov. MA18.</title>
        <authorList>
            <person name="Rettenmaier R."/>
            <person name="Kowollik M.-L."/>
            <person name="Liebl W."/>
            <person name="Zverlov V."/>
        </authorList>
    </citation>
    <scope>NUCLEOTIDE SEQUENCE [LARGE SCALE GENOMIC DNA]</scope>
    <source>
        <strain evidence="1 2">MA18</strain>
    </source>
</reference>
<dbReference type="OrthoDB" id="1918191at2"/>
<dbReference type="Gene3D" id="3.40.190.10">
    <property type="entry name" value="Periplasmic binding protein-like II"/>
    <property type="match status" value="1"/>
</dbReference>
<evidence type="ECO:0000313" key="1">
    <source>
        <dbReference type="EMBL" id="QNU67317.1"/>
    </source>
</evidence>
<keyword evidence="2" id="KW-1185">Reference proteome</keyword>
<dbReference type="InterPro" id="IPR050490">
    <property type="entry name" value="Bact_solute-bd_prot1"/>
</dbReference>
<dbReference type="AlphaFoldDB" id="A0A4U7JH05"/>
<evidence type="ECO:0000313" key="2">
    <source>
        <dbReference type="Proteomes" id="UP000306409"/>
    </source>
</evidence>
<dbReference type="EMBL" id="CP061336">
    <property type="protein sequence ID" value="QNU67317.1"/>
    <property type="molecule type" value="Genomic_DNA"/>
</dbReference>
<organism evidence="1 2">
    <name type="scientific">Ruminiclostridium herbifermentans</name>
    <dbReference type="NCBI Taxonomy" id="2488810"/>
    <lineage>
        <taxon>Bacteria</taxon>
        <taxon>Bacillati</taxon>
        <taxon>Bacillota</taxon>
        <taxon>Clostridia</taxon>
        <taxon>Eubacteriales</taxon>
        <taxon>Oscillospiraceae</taxon>
        <taxon>Ruminiclostridium</taxon>
    </lineage>
</organism>
<dbReference type="PANTHER" id="PTHR43649:SF17">
    <property type="entry name" value="ABC TRANSPORTER SOLUTE BINDING PROTEIN-SUGAR TRANSPORT"/>
    <property type="match status" value="1"/>
</dbReference>
<dbReference type="PANTHER" id="PTHR43649">
    <property type="entry name" value="ARABINOSE-BINDING PROTEIN-RELATED"/>
    <property type="match status" value="1"/>
</dbReference>
<dbReference type="InterPro" id="IPR006059">
    <property type="entry name" value="SBP"/>
</dbReference>
<gene>
    <name evidence="1" type="ORF">EHE19_001890</name>
</gene>
<dbReference type="Proteomes" id="UP000306409">
    <property type="component" value="Chromosome"/>
</dbReference>
<sequence>MYKKYIYLVLVVTLLILNTGCEKRGTPKHISAPDNVLEVYYLEQDKSINDRALNEFKKEHNDIKVIEKSIQNSEIEDFALKFKAQLAAGTGADILFMPMYLLPPISKLFDSGVLCDLNPLIAQDKSFKIEDYNQIVMDSCTYNGKRYMMPIDYTFFYFYTYKAVLGDFKLNTINWTWDELINAEKEYFKKGTGASKYFISPSFDFSVLLIDSKPYVNYERKISEFNTPEFIKLLKIYKTIAPLVCPIEEYTSQNEFEKMEMLSVLQSSFCTGVGDSLGFNDYNKAFGEDAIILPYPTLDGKGDTNAWVDRILAITSKCRYKQEAFDYIEGILSKENQMSDKLNVPVNNAAFKEQLELVKIIRPDSQIEELFKTVNSCSFLDASVLDIINKELPDYLNGKKSAEQIAKVIDEKVSLYLNE</sequence>
<dbReference type="Pfam" id="PF01547">
    <property type="entry name" value="SBP_bac_1"/>
    <property type="match status" value="1"/>
</dbReference>